<name>A0ABD3F9N9_9STRA</name>
<keyword evidence="3" id="KW-1185">Reference proteome</keyword>
<dbReference type="AlphaFoldDB" id="A0ABD3F9N9"/>
<evidence type="ECO:0000313" key="1">
    <source>
        <dbReference type="EMBL" id="KAL3662197.1"/>
    </source>
</evidence>
<organism evidence="2 3">
    <name type="scientific">Phytophthora oleae</name>
    <dbReference type="NCBI Taxonomy" id="2107226"/>
    <lineage>
        <taxon>Eukaryota</taxon>
        <taxon>Sar</taxon>
        <taxon>Stramenopiles</taxon>
        <taxon>Oomycota</taxon>
        <taxon>Peronosporomycetes</taxon>
        <taxon>Peronosporales</taxon>
        <taxon>Peronosporaceae</taxon>
        <taxon>Phytophthora</taxon>
    </lineage>
</organism>
<protein>
    <submittedName>
        <fullName evidence="2">Uncharacterized protein</fullName>
    </submittedName>
</protein>
<accession>A0ABD3F9N9</accession>
<comment type="caution">
    <text evidence="2">The sequence shown here is derived from an EMBL/GenBank/DDBJ whole genome shotgun (WGS) entry which is preliminary data.</text>
</comment>
<reference evidence="2 3" key="1">
    <citation type="submission" date="2024-09" db="EMBL/GenBank/DDBJ databases">
        <title>Genome sequencing and assembly of Phytophthora oleae, isolate VK10A, causative agent of rot of olive drupes.</title>
        <authorList>
            <person name="Conti Taguali S."/>
            <person name="Riolo M."/>
            <person name="La Spada F."/>
            <person name="Cacciola S.O."/>
            <person name="Dionisio G."/>
        </authorList>
    </citation>
    <scope>NUCLEOTIDE SEQUENCE [LARGE SCALE GENOMIC DNA]</scope>
    <source>
        <strain evidence="2 3">VK10A</strain>
    </source>
</reference>
<evidence type="ECO:0000313" key="3">
    <source>
        <dbReference type="Proteomes" id="UP001632037"/>
    </source>
</evidence>
<dbReference type="EMBL" id="JBIMZQ010000033">
    <property type="protein sequence ID" value="KAL3662200.1"/>
    <property type="molecule type" value="Genomic_DNA"/>
</dbReference>
<dbReference type="Proteomes" id="UP001632037">
    <property type="component" value="Unassembled WGS sequence"/>
</dbReference>
<sequence length="152" mass="17260">MTPQVPMDFPFQDLVELTNNCNELLAFFSSYQYGPKFKMFDPQLLHTMKDFANASPTISWGTLAARFRVLMQSEDVLQPIVSDPGFIGPDVPDNQRAIRTSIKRFVLSLNWKMTQEKASSRTGTLDLQATLFATPFFTKTAIICKKMLRLNA</sequence>
<gene>
    <name evidence="1" type="ORF">V7S43_012996</name>
    <name evidence="2" type="ORF">V7S43_012999</name>
</gene>
<evidence type="ECO:0000313" key="2">
    <source>
        <dbReference type="EMBL" id="KAL3662200.1"/>
    </source>
</evidence>
<dbReference type="EMBL" id="JBIMZQ010000033">
    <property type="protein sequence ID" value="KAL3662197.1"/>
    <property type="molecule type" value="Genomic_DNA"/>
</dbReference>
<proteinExistence type="predicted"/>